<keyword evidence="1" id="KW-0175">Coiled coil</keyword>
<proteinExistence type="predicted"/>
<organism evidence="4 5">
    <name type="scientific">Thermogemmata fonticola</name>
    <dbReference type="NCBI Taxonomy" id="2755323"/>
    <lineage>
        <taxon>Bacteria</taxon>
        <taxon>Pseudomonadati</taxon>
        <taxon>Planctomycetota</taxon>
        <taxon>Planctomycetia</taxon>
        <taxon>Gemmatales</taxon>
        <taxon>Gemmataceae</taxon>
        <taxon>Thermogemmata</taxon>
    </lineage>
</organism>
<dbReference type="AlphaFoldDB" id="A0A7V9AC39"/>
<evidence type="ECO:0000256" key="2">
    <source>
        <dbReference type="SAM" id="MobiDB-lite"/>
    </source>
</evidence>
<name>A0A7V9AC39_9BACT</name>
<protein>
    <submittedName>
        <fullName evidence="4">KTSC domain-containing protein</fullName>
    </submittedName>
</protein>
<dbReference type="Proteomes" id="UP000542342">
    <property type="component" value="Unassembled WGS sequence"/>
</dbReference>
<evidence type="ECO:0000313" key="5">
    <source>
        <dbReference type="Proteomes" id="UP000542342"/>
    </source>
</evidence>
<evidence type="ECO:0000259" key="3">
    <source>
        <dbReference type="Pfam" id="PF13619"/>
    </source>
</evidence>
<feature type="region of interest" description="Disordered" evidence="2">
    <location>
        <begin position="1"/>
        <end position="85"/>
    </location>
</feature>
<comment type="caution">
    <text evidence="4">The sequence shown here is derived from an EMBL/GenBank/DDBJ whole genome shotgun (WGS) entry which is preliminary data.</text>
</comment>
<dbReference type="EMBL" id="JACEFB010000007">
    <property type="protein sequence ID" value="MBA2226728.1"/>
    <property type="molecule type" value="Genomic_DNA"/>
</dbReference>
<dbReference type="Pfam" id="PF13619">
    <property type="entry name" value="KTSC"/>
    <property type="match status" value="1"/>
</dbReference>
<feature type="compositionally biased region" description="Low complexity" evidence="2">
    <location>
        <begin position="44"/>
        <end position="59"/>
    </location>
</feature>
<gene>
    <name evidence="4" type="ORF">H0921_11210</name>
</gene>
<reference evidence="4 5" key="1">
    <citation type="submission" date="2020-07" db="EMBL/GenBank/DDBJ databases">
        <title>Thermogemmata thermophila gen. nov., sp. nov., a novel moderate thermophilic planctomycete from a Kamchatka hot spring.</title>
        <authorList>
            <person name="Elcheninov A.G."/>
            <person name="Podosokorskaya O.A."/>
            <person name="Kovaleva O.L."/>
            <person name="Novikov A."/>
            <person name="Bonch-Osmolovskaya E.A."/>
            <person name="Toshchakov S.V."/>
            <person name="Kublanov I.V."/>
        </authorList>
    </citation>
    <scope>NUCLEOTIDE SEQUENCE [LARGE SCALE GENOMIC DNA]</scope>
    <source>
        <strain evidence="4 5">2918</strain>
    </source>
</reference>
<dbReference type="RefSeq" id="WP_194538170.1">
    <property type="nucleotide sequence ID" value="NZ_JACEFB010000007.1"/>
</dbReference>
<dbReference type="InterPro" id="IPR025309">
    <property type="entry name" value="KTSC_dom"/>
</dbReference>
<sequence length="881" mass="98134">MGKHRLGQPPPANSSKGRNRAGRLTPVVVSESSATTTARPAAQSTRGDSSAGSGSSSSARDTRSLESDQTASRPETSAGKKKKLRDALTAISRHVQEKLSLSRQAIQQIRHKAESRWQRLQEVLKQWRAGRALLHLKSLAVETFHALEHVALYAAKKTQVIAAGVGRERGWPPEKVEAFRQSLYWADFVGGYVTGGMALATLGPVAGKAAAVLPSASAVYLAYSTVRNPLAVWRAARRVLRQTVTENVEAASHIATGIARRLRGRKHEKAMAQRVWYEHLADLLDQHPDPDWVWALFLAATAHTQGDVPKALALVQKALSSQKKAKSPTPPSQSQHRVGEVWQGKDGKWYTLIQVGQHVVPVRAHAPDAHQDEKTDLSGWHATPGSSAISHVHYDAAKQRLTVKWRGRSDPRFIAYEGVSPEQVRRILSSPSVGRSINRQLRHDAHRRWTATDIDALTELALQHEDIRRIVTQARRQKAQQLSATLSQLIVPQEQWSADYAQLANAAILSVIPQEKDGRRKWNSDNVVAYEVMYAIAVDNGYIHHGGTHAIDVSSGQTLYETADGTKVVIGIDTKTSFGQSKVGDFDENRASLRQKCDFLAYRPNDPDDHYVTQGVARGVPRMVVYHAGVDVHGQEKDYGFAYYALLGGTTKYTKLHATEDITFTVPPNQEITLGKKTYRAGKKIQIPKGAEIPPDILAIAQPEQLRSWGFDPLQHAMPIKIHGLHSPEDLVKNPQLMRQSDARLQEYLRMVKYEDYAEKVGIKLEEHAEREMKQTADFVASVVRFRGGSTGKEHLDMVAYHAARADKAEQARQEAERRHQELSQRHQRHLELTKRAAQLGNPEVLMQLIGHMETGDYDAAEELLRQHEGSKQRPAPRKKR</sequence>
<feature type="coiled-coil region" evidence="1">
    <location>
        <begin position="799"/>
        <end position="833"/>
    </location>
</feature>
<evidence type="ECO:0000313" key="4">
    <source>
        <dbReference type="EMBL" id="MBA2226728.1"/>
    </source>
</evidence>
<accession>A0A7V9AC39</accession>
<feature type="domain" description="KTSC" evidence="3">
    <location>
        <begin position="386"/>
        <end position="442"/>
    </location>
</feature>
<evidence type="ECO:0000256" key="1">
    <source>
        <dbReference type="SAM" id="Coils"/>
    </source>
</evidence>
<keyword evidence="5" id="KW-1185">Reference proteome</keyword>